<organism evidence="2 3">
    <name type="scientific">Candidatus Phaeomarinibacter ectocarpi</name>
    <dbReference type="NCBI Taxonomy" id="1458461"/>
    <lineage>
        <taxon>Bacteria</taxon>
        <taxon>Pseudomonadati</taxon>
        <taxon>Pseudomonadota</taxon>
        <taxon>Alphaproteobacteria</taxon>
        <taxon>Hyphomicrobiales</taxon>
        <taxon>Parvibaculaceae</taxon>
        <taxon>Candidatus Phaeomarinibacter</taxon>
    </lineage>
</organism>
<name>X5MDK4_9HYPH</name>
<dbReference type="HOGENOM" id="CLU_023205_8_0_5"/>
<feature type="domain" description="NADP-dependent oxidoreductase" evidence="1">
    <location>
        <begin position="22"/>
        <end position="298"/>
    </location>
</feature>
<evidence type="ECO:0000313" key="2">
    <source>
        <dbReference type="EMBL" id="CDO60237.1"/>
    </source>
</evidence>
<evidence type="ECO:0000259" key="1">
    <source>
        <dbReference type="Pfam" id="PF00248"/>
    </source>
</evidence>
<proteinExistence type="predicted"/>
<dbReference type="AlphaFoldDB" id="X5MDK4"/>
<dbReference type="InterPro" id="IPR036812">
    <property type="entry name" value="NAD(P)_OxRdtase_dom_sf"/>
</dbReference>
<dbReference type="Pfam" id="PF00248">
    <property type="entry name" value="Aldo_ket_red"/>
    <property type="match status" value="1"/>
</dbReference>
<dbReference type="Gene3D" id="3.20.20.100">
    <property type="entry name" value="NADP-dependent oxidoreductase domain"/>
    <property type="match status" value="1"/>
</dbReference>
<accession>X5MDK4</accession>
<dbReference type="InterPro" id="IPR023210">
    <property type="entry name" value="NADP_OxRdtase_dom"/>
</dbReference>
<dbReference type="PATRIC" id="fig|1458461.3.peg.2030"/>
<reference evidence="2 3" key="1">
    <citation type="journal article" date="2014" name="Front. Genet.">
        <title>Genome and metabolic network of "Candidatus Phaeomarinobacter ectocarpi" Ec32, a new candidate genus of Alphaproteobacteria frequently associated with brown algae.</title>
        <authorList>
            <person name="Dittami S.M."/>
            <person name="Barbeyron T."/>
            <person name="Boyen C."/>
            <person name="Cambefort J."/>
            <person name="Collet G."/>
            <person name="Delage L."/>
            <person name="Gobet A."/>
            <person name="Groisillier A."/>
            <person name="Leblanc C."/>
            <person name="Michel G."/>
            <person name="Scornet D."/>
            <person name="Siegel A."/>
            <person name="Tapia J.E."/>
            <person name="Tonon T."/>
        </authorList>
    </citation>
    <scope>NUCLEOTIDE SEQUENCE [LARGE SCALE GENOMIC DNA]</scope>
    <source>
        <strain evidence="2 3">Ec32</strain>
    </source>
</reference>
<dbReference type="OrthoDB" id="9768793at2"/>
<protein>
    <submittedName>
        <fullName evidence="2">Oxidoreductase, aldo/keto reductase family</fullName>
    </submittedName>
</protein>
<dbReference type="EMBL" id="HG966617">
    <property type="protein sequence ID" value="CDO60237.1"/>
    <property type="molecule type" value="Genomic_DNA"/>
</dbReference>
<gene>
    <name evidence="2" type="ORF">BN1012_Phect2024</name>
</gene>
<dbReference type="GO" id="GO:0005829">
    <property type="term" value="C:cytosol"/>
    <property type="evidence" value="ECO:0007669"/>
    <property type="project" value="TreeGrafter"/>
</dbReference>
<dbReference type="KEGG" id="pect:BN1012_Phect2024"/>
<dbReference type="PANTHER" id="PTHR43364">
    <property type="entry name" value="NADH-SPECIFIC METHYLGLYOXAL REDUCTASE-RELATED"/>
    <property type="match status" value="1"/>
</dbReference>
<dbReference type="InterPro" id="IPR050523">
    <property type="entry name" value="AKR_Detox_Biosynth"/>
</dbReference>
<dbReference type="Proteomes" id="UP000032160">
    <property type="component" value="Chromosome I"/>
</dbReference>
<dbReference type="RefSeq" id="WP_043948336.1">
    <property type="nucleotide sequence ID" value="NZ_HG966617.1"/>
</dbReference>
<dbReference type="SUPFAM" id="SSF51430">
    <property type="entry name" value="NAD(P)-linked oxidoreductase"/>
    <property type="match status" value="1"/>
</dbReference>
<dbReference type="PANTHER" id="PTHR43364:SF1">
    <property type="entry name" value="OXIDOREDUCTASE YDHF"/>
    <property type="match status" value="1"/>
</dbReference>
<sequence length="306" mass="32844">MSDLMIDKGKRQLGPSDLKVSPIAYGMWRFAGEGEIEANAKVESALDAGITLFDTADVYGLDSDAPFGAAEELFGHVLKARPALRDQMVIASKGGIIPGTPYDSSAKYLREACEASLKRLQIETIDLYQVHRPDLLTHPAELADTLQSLRKEGKIREYGLSNVTAHQIAALQAHLDHPMATQQPELSALAIEPVTDGILDLCMATNMTPLAWSPLAGGRLMLHASEAPTSQLSDVITMLDKLADKHAASRTAIALAFVLAHPSQPIAIIGSQTPARIADAMSALDVTLSRQDWYAIYEAALGAPLP</sequence>
<evidence type="ECO:0000313" key="3">
    <source>
        <dbReference type="Proteomes" id="UP000032160"/>
    </source>
</evidence>
<dbReference type="STRING" id="1458461.BN1012_Phect2024"/>
<keyword evidence="3" id="KW-1185">Reference proteome</keyword>